<comment type="caution">
    <text evidence="2">The sequence shown here is derived from an EMBL/GenBank/DDBJ whole genome shotgun (WGS) entry which is preliminary data.</text>
</comment>
<evidence type="ECO:0000313" key="3">
    <source>
        <dbReference type="Proteomes" id="UP000237222"/>
    </source>
</evidence>
<dbReference type="NCBIfam" id="TIGR03750">
    <property type="entry name" value="conj_TIGR03750"/>
    <property type="match status" value="1"/>
</dbReference>
<dbReference type="Pfam" id="PF11990">
    <property type="entry name" value="DUF3487"/>
    <property type="match status" value="1"/>
</dbReference>
<accession>A0A2S4HCZ1</accession>
<keyword evidence="1" id="KW-0812">Transmembrane</keyword>
<feature type="transmembrane region" description="Helical" evidence="1">
    <location>
        <begin position="59"/>
        <end position="77"/>
    </location>
</feature>
<dbReference type="RefSeq" id="WP_103685603.1">
    <property type="nucleotide sequence ID" value="NZ_PQGG01000038.1"/>
</dbReference>
<dbReference type="Proteomes" id="UP000237222">
    <property type="component" value="Unassembled WGS sequence"/>
</dbReference>
<dbReference type="EMBL" id="PQGG01000038">
    <property type="protein sequence ID" value="POP51561.1"/>
    <property type="molecule type" value="Genomic_DNA"/>
</dbReference>
<evidence type="ECO:0000256" key="1">
    <source>
        <dbReference type="SAM" id="Phobius"/>
    </source>
</evidence>
<name>A0A2S4HCZ1_9GAMM</name>
<dbReference type="OrthoDB" id="8907898at2"/>
<sequence length="136" mass="15355">MDNLGMQGREISFTPDRLIAEPVVFRGMTDTEIVYLTLGGTAFWIPACCLILAPIGFAMFGVAVGFGLALLTLMILGKKLTTLKRRMPDGLHVVYLKKTLQRKLSFVSRYYIDTTQAWDVRRTVIVTKPERVEIEE</sequence>
<organism evidence="2 3">
    <name type="scientific">Zhongshania marina</name>
    <dbReference type="NCBI Taxonomy" id="2304603"/>
    <lineage>
        <taxon>Bacteria</taxon>
        <taxon>Pseudomonadati</taxon>
        <taxon>Pseudomonadota</taxon>
        <taxon>Gammaproteobacteria</taxon>
        <taxon>Cellvibrionales</taxon>
        <taxon>Spongiibacteraceae</taxon>
        <taxon>Zhongshania</taxon>
    </lineage>
</organism>
<gene>
    <name evidence="2" type="ORF">C0068_16630</name>
</gene>
<protein>
    <submittedName>
        <fullName evidence="2">TIGR03750 family conjugal transfer protein</fullName>
    </submittedName>
</protein>
<feature type="transmembrane region" description="Helical" evidence="1">
    <location>
        <begin position="33"/>
        <end position="53"/>
    </location>
</feature>
<reference evidence="2" key="1">
    <citation type="submission" date="2018-01" db="EMBL/GenBank/DDBJ databases">
        <authorList>
            <person name="Yu X.-D."/>
        </authorList>
    </citation>
    <scope>NUCLEOTIDE SEQUENCE</scope>
    <source>
        <strain evidence="2">ZX-21</strain>
    </source>
</reference>
<dbReference type="AlphaFoldDB" id="A0A2S4HCZ1"/>
<proteinExistence type="predicted"/>
<dbReference type="InterPro" id="IPR021877">
    <property type="entry name" value="DUF3487"/>
</dbReference>
<evidence type="ECO:0000313" key="2">
    <source>
        <dbReference type="EMBL" id="POP51561.1"/>
    </source>
</evidence>
<keyword evidence="1" id="KW-0472">Membrane</keyword>
<keyword evidence="1" id="KW-1133">Transmembrane helix</keyword>